<dbReference type="Gene3D" id="2.60.40.1180">
    <property type="entry name" value="Golgi alpha-mannosidase II"/>
    <property type="match status" value="1"/>
</dbReference>
<evidence type="ECO:0000313" key="2">
    <source>
        <dbReference type="EMBL" id="KRT58232.1"/>
    </source>
</evidence>
<dbReference type="InterPro" id="IPR006048">
    <property type="entry name" value="A-amylase/branching_C"/>
</dbReference>
<dbReference type="Proteomes" id="UP000051276">
    <property type="component" value="Unassembled WGS sequence"/>
</dbReference>
<comment type="caution">
    <text evidence="2">The sequence shown here is derived from an EMBL/GenBank/DDBJ whole genome shotgun (WGS) entry which is preliminary data.</text>
</comment>
<dbReference type="InterPro" id="IPR013780">
    <property type="entry name" value="Glyco_hydro_b"/>
</dbReference>
<organism evidence="2 3">
    <name type="scientific">endosymbiont of Ridgeia piscesae</name>
    <dbReference type="NCBI Taxonomy" id="54398"/>
    <lineage>
        <taxon>Bacteria</taxon>
        <taxon>Pseudomonadati</taxon>
        <taxon>Pseudomonadota</taxon>
        <taxon>Gammaproteobacteria</taxon>
        <taxon>sulfur-oxidizing symbionts</taxon>
    </lineage>
</organism>
<proteinExistence type="predicted"/>
<dbReference type="SUPFAM" id="SSF51011">
    <property type="entry name" value="Glycosyl hydrolase domain"/>
    <property type="match status" value="1"/>
</dbReference>
<evidence type="ECO:0000259" key="1">
    <source>
        <dbReference type="Pfam" id="PF02806"/>
    </source>
</evidence>
<evidence type="ECO:0000313" key="3">
    <source>
        <dbReference type="Proteomes" id="UP000051276"/>
    </source>
</evidence>
<dbReference type="AlphaFoldDB" id="A0A0T5Z5X7"/>
<feature type="domain" description="Alpha-amylase/branching enzyme C-terminal all beta" evidence="1">
    <location>
        <begin position="1"/>
        <end position="62"/>
    </location>
</feature>
<dbReference type="GO" id="GO:0005975">
    <property type="term" value="P:carbohydrate metabolic process"/>
    <property type="evidence" value="ECO:0007669"/>
    <property type="project" value="InterPro"/>
</dbReference>
<dbReference type="EMBL" id="LMXI01000387">
    <property type="protein sequence ID" value="KRT58232.1"/>
    <property type="molecule type" value="Genomic_DNA"/>
</dbReference>
<dbReference type="GO" id="GO:0003824">
    <property type="term" value="F:catalytic activity"/>
    <property type="evidence" value="ECO:0007669"/>
    <property type="project" value="InterPro"/>
</dbReference>
<name>A0A0T5Z5X7_9GAMM</name>
<reference evidence="2 3" key="1">
    <citation type="submission" date="2015-11" db="EMBL/GenBank/DDBJ databases">
        <title>The genome of Candidatus Endoriftia persephone in Ridgeia piscesae and population structure of the North Eastern Pacific vestimentiferan symbionts.</title>
        <authorList>
            <person name="Perez M."/>
            <person name="Juniper K.S."/>
        </authorList>
    </citation>
    <scope>NUCLEOTIDE SEQUENCE [LARGE SCALE GENOMIC DNA]</scope>
    <source>
        <strain evidence="2">Ind10</strain>
    </source>
</reference>
<protein>
    <submittedName>
        <fullName evidence="2">Alpha amylase, C-terminal all-beta domain</fullName>
    </submittedName>
</protein>
<sequence length="63" mass="6859">YRIGLPQAGSYHEILNSDSKFYAGSNLGNDGQIQAEQLPWMNQPHSAVLRLPPLGAIVLKPEG</sequence>
<feature type="non-terminal residue" evidence="2">
    <location>
        <position position="1"/>
    </location>
</feature>
<gene>
    <name evidence="2" type="ORF">Ga0076813_13071</name>
</gene>
<dbReference type="RefSeq" id="WP_057955885.1">
    <property type="nucleotide sequence ID" value="NZ_KQ556897.1"/>
</dbReference>
<dbReference type="PATRIC" id="fig|54398.4.peg.1394"/>
<dbReference type="GO" id="GO:0043169">
    <property type="term" value="F:cation binding"/>
    <property type="evidence" value="ECO:0007669"/>
    <property type="project" value="InterPro"/>
</dbReference>
<dbReference type="Pfam" id="PF02806">
    <property type="entry name" value="Alpha-amylase_C"/>
    <property type="match status" value="1"/>
</dbReference>
<accession>A0A0T5Z5X7</accession>